<feature type="transmembrane region" description="Helical" evidence="1">
    <location>
        <begin position="96"/>
        <end position="121"/>
    </location>
</feature>
<dbReference type="AlphaFoldDB" id="A0A1I7B4F9"/>
<dbReference type="Pfam" id="PF11821">
    <property type="entry name" value="ActD"/>
    <property type="match status" value="1"/>
</dbReference>
<keyword evidence="1" id="KW-1133">Transmembrane helix</keyword>
<evidence type="ECO:0000256" key="1">
    <source>
        <dbReference type="SAM" id="Phobius"/>
    </source>
</evidence>
<dbReference type="EMBL" id="FPAS01000004">
    <property type="protein sequence ID" value="SFT82025.1"/>
    <property type="molecule type" value="Genomic_DNA"/>
</dbReference>
<reference evidence="2 3" key="1">
    <citation type="submission" date="2016-10" db="EMBL/GenBank/DDBJ databases">
        <authorList>
            <person name="de Groot N.N."/>
        </authorList>
    </citation>
    <scope>NUCLEOTIDE SEQUENCE [LARGE SCALE GENOMIC DNA]</scope>
    <source>
        <strain evidence="2 3">CGMCC 1.7005</strain>
    </source>
</reference>
<dbReference type="PANTHER" id="PTHR40394:SF2">
    <property type="entry name" value="QUINOL:CYTOCHROME C OXIDOREDUCTASE MEMBRANE PROTEIN"/>
    <property type="match status" value="1"/>
</dbReference>
<evidence type="ECO:0000313" key="2">
    <source>
        <dbReference type="EMBL" id="SFT82025.1"/>
    </source>
</evidence>
<evidence type="ECO:0000313" key="3">
    <source>
        <dbReference type="Proteomes" id="UP000236454"/>
    </source>
</evidence>
<dbReference type="OrthoDB" id="9792475at2"/>
<accession>A0A1I7B4F9</accession>
<dbReference type="RefSeq" id="WP_090250793.1">
    <property type="nucleotide sequence ID" value="NZ_FPAS01000004.1"/>
</dbReference>
<keyword evidence="1" id="KW-0812">Transmembrane</keyword>
<sequence length="178" mass="19791">MADTVIYAMYDDDDVLKDGAKKLVSKGVKVTEVFSPFPIHGIDPIIGVKNTRLGIMAFLYGLTGLMLATIGMNYFMIQDWPMNIGGKPNGTYLQNFLAFVPISFEFTVLCGAHGMAITYLLRNKNLPGMPAQNPDPRTTDDKFVMELRLSENKNFSAEDLTAMVKETGIVELDQKELK</sequence>
<feature type="transmembrane region" description="Helical" evidence="1">
    <location>
        <begin position="57"/>
        <end position="76"/>
    </location>
</feature>
<proteinExistence type="predicted"/>
<protein>
    <submittedName>
        <fullName evidence="2">Quinol:cytochrome c oxidoreductase membrane protein</fullName>
    </submittedName>
</protein>
<organism evidence="2 3">
    <name type="scientific">Lishizhenia tianjinensis</name>
    <dbReference type="NCBI Taxonomy" id="477690"/>
    <lineage>
        <taxon>Bacteria</taxon>
        <taxon>Pseudomonadati</taxon>
        <taxon>Bacteroidota</taxon>
        <taxon>Flavobacteriia</taxon>
        <taxon>Flavobacteriales</taxon>
        <taxon>Crocinitomicaceae</taxon>
        <taxon>Lishizhenia</taxon>
    </lineage>
</organism>
<dbReference type="STRING" id="477690.SAMN05216474_2538"/>
<keyword evidence="1" id="KW-0472">Membrane</keyword>
<gene>
    <name evidence="2" type="ORF">SAMN05216474_2538</name>
</gene>
<dbReference type="PANTHER" id="PTHR40394">
    <property type="entry name" value="LIPOPROTEIN-RELATED"/>
    <property type="match status" value="1"/>
</dbReference>
<name>A0A1I7B4F9_9FLAO</name>
<dbReference type="Proteomes" id="UP000236454">
    <property type="component" value="Unassembled WGS sequence"/>
</dbReference>
<keyword evidence="3" id="KW-1185">Reference proteome</keyword>
<dbReference type="InterPro" id="IPR021776">
    <property type="entry name" value="ActD"/>
</dbReference>